<dbReference type="NCBIfam" id="TIGR02232">
    <property type="entry name" value="myxo_disulf_rpt"/>
    <property type="match status" value="1"/>
</dbReference>
<dbReference type="Proteomes" id="UP000019678">
    <property type="component" value="Unassembled WGS sequence"/>
</dbReference>
<evidence type="ECO:0000256" key="2">
    <source>
        <dbReference type="ARBA" id="ARBA00022737"/>
    </source>
</evidence>
<evidence type="ECO:0000256" key="1">
    <source>
        <dbReference type="ARBA" id="ARBA00022729"/>
    </source>
</evidence>
<evidence type="ECO:0000313" key="6">
    <source>
        <dbReference type="EMBL" id="EYF03465.1"/>
    </source>
</evidence>
<feature type="signal peptide" evidence="5">
    <location>
        <begin position="1"/>
        <end position="24"/>
    </location>
</feature>
<sequence>MRTLAGRSLLAVGLALLAGVVASAASCTLDVMGTGPDGATVGEGGAGGDGSAGGGGQGSAGEGGAGGSIEVPVDPVCGNGVIEAPETCDDGNEIENDGCTQCVMDDRFTCENQPSECVPITPIIAGLTGLDIGIPDNESYNGSPDSMACITLPVTAAEALRVQRVELLVGIEHDWVGDLVIKVVNPEGEVTTVMNRPVMDEPVDAATEPNGANANIRKSNPVRFADDAAASAEDMGENLSTGQAVCRDGGSPCTYKPAPGKGPGDGFATFKDRVTAGDWKVCVADGNSNYSGELDQAEISLWAR</sequence>
<dbReference type="Pfam" id="PF13948">
    <property type="entry name" value="DUF4215"/>
    <property type="match status" value="1"/>
</dbReference>
<keyword evidence="1 5" id="KW-0732">Signal</keyword>
<reference evidence="6 7" key="1">
    <citation type="submission" date="2013-05" db="EMBL/GenBank/DDBJ databases">
        <title>Genome assembly of Chondromyces apiculatus DSM 436.</title>
        <authorList>
            <person name="Sharma G."/>
            <person name="Khatri I."/>
            <person name="Kaur C."/>
            <person name="Mayilraj S."/>
            <person name="Subramanian S."/>
        </authorList>
    </citation>
    <scope>NUCLEOTIDE SEQUENCE [LARGE SCALE GENOMIC DNA]</scope>
    <source>
        <strain evidence="6 7">DSM 436</strain>
    </source>
</reference>
<dbReference type="RefSeq" id="WP_052375956.1">
    <property type="nucleotide sequence ID" value="NZ_ASRX01000045.1"/>
</dbReference>
<dbReference type="EMBL" id="ASRX01000045">
    <property type="protein sequence ID" value="EYF03465.1"/>
    <property type="molecule type" value="Genomic_DNA"/>
</dbReference>
<dbReference type="AlphaFoldDB" id="A0A017T3R0"/>
<feature type="chain" id="PRO_5001500155" description="P/Homo B domain-containing protein" evidence="5">
    <location>
        <begin position="25"/>
        <end position="304"/>
    </location>
</feature>
<gene>
    <name evidence="6" type="ORF">CAP_5449</name>
</gene>
<evidence type="ECO:0000256" key="4">
    <source>
        <dbReference type="SAM" id="MobiDB-lite"/>
    </source>
</evidence>
<dbReference type="InterPro" id="IPR008979">
    <property type="entry name" value="Galactose-bd-like_sf"/>
</dbReference>
<organism evidence="6 7">
    <name type="scientific">Chondromyces apiculatus DSM 436</name>
    <dbReference type="NCBI Taxonomy" id="1192034"/>
    <lineage>
        <taxon>Bacteria</taxon>
        <taxon>Pseudomonadati</taxon>
        <taxon>Myxococcota</taxon>
        <taxon>Polyangia</taxon>
        <taxon>Polyangiales</taxon>
        <taxon>Polyangiaceae</taxon>
        <taxon>Chondromyces</taxon>
    </lineage>
</organism>
<keyword evidence="3" id="KW-1015">Disulfide bond</keyword>
<comment type="caution">
    <text evidence="6">The sequence shown here is derived from an EMBL/GenBank/DDBJ whole genome shotgun (WGS) entry which is preliminary data.</text>
</comment>
<evidence type="ECO:0000256" key="5">
    <source>
        <dbReference type="SAM" id="SignalP"/>
    </source>
</evidence>
<protein>
    <recommendedName>
        <fullName evidence="8">P/Homo B domain-containing protein</fullName>
    </recommendedName>
</protein>
<keyword evidence="2" id="KW-0677">Repeat</keyword>
<evidence type="ECO:0008006" key="8">
    <source>
        <dbReference type="Google" id="ProtNLM"/>
    </source>
</evidence>
<dbReference type="Gene3D" id="2.60.120.260">
    <property type="entry name" value="Galactose-binding domain-like"/>
    <property type="match status" value="1"/>
</dbReference>
<evidence type="ECO:0000313" key="7">
    <source>
        <dbReference type="Proteomes" id="UP000019678"/>
    </source>
</evidence>
<feature type="region of interest" description="Disordered" evidence="4">
    <location>
        <begin position="40"/>
        <end position="67"/>
    </location>
</feature>
<dbReference type="InterPro" id="IPR011936">
    <property type="entry name" value="Myxo_disulph_rpt"/>
</dbReference>
<dbReference type="STRING" id="1192034.CAP_5449"/>
<feature type="compositionally biased region" description="Gly residues" evidence="4">
    <location>
        <begin position="41"/>
        <end position="67"/>
    </location>
</feature>
<keyword evidence="7" id="KW-1185">Reference proteome</keyword>
<dbReference type="SUPFAM" id="SSF49785">
    <property type="entry name" value="Galactose-binding domain-like"/>
    <property type="match status" value="1"/>
</dbReference>
<evidence type="ECO:0000256" key="3">
    <source>
        <dbReference type="ARBA" id="ARBA00023157"/>
    </source>
</evidence>
<accession>A0A017T3R0</accession>
<name>A0A017T3R0_9BACT</name>
<proteinExistence type="predicted"/>
<dbReference type="PROSITE" id="PS51257">
    <property type="entry name" value="PROKAR_LIPOPROTEIN"/>
    <property type="match status" value="1"/>
</dbReference>